<feature type="transmembrane region" description="Helical" evidence="2">
    <location>
        <begin position="122"/>
        <end position="143"/>
    </location>
</feature>
<feature type="region of interest" description="Disordered" evidence="1">
    <location>
        <begin position="152"/>
        <end position="181"/>
    </location>
</feature>
<evidence type="ECO:0000313" key="5">
    <source>
        <dbReference type="Proteomes" id="UP000001646"/>
    </source>
</evidence>
<reference evidence="4" key="2">
    <citation type="submission" date="2025-08" db="UniProtKB">
        <authorList>
            <consortium name="Ensembl"/>
        </authorList>
    </citation>
    <scope>IDENTIFICATION</scope>
</reference>
<dbReference type="Gene3D" id="4.10.1290.10">
    <property type="entry name" value="Tumor necrosis factor receptor superfamily"/>
    <property type="match status" value="2"/>
</dbReference>
<dbReference type="GeneID" id="100560990"/>
<dbReference type="GeneTree" id="ENSGT00390000013910"/>
<evidence type="ECO:0000259" key="3">
    <source>
        <dbReference type="PROSITE" id="PS00652"/>
    </source>
</evidence>
<evidence type="ECO:0000256" key="2">
    <source>
        <dbReference type="SAM" id="Phobius"/>
    </source>
</evidence>
<dbReference type="HOGENOM" id="CLU_086237_0_0_1"/>
<feature type="compositionally biased region" description="Basic and acidic residues" evidence="1">
    <location>
        <begin position="152"/>
        <end position="165"/>
    </location>
</feature>
<dbReference type="SUPFAM" id="SSF57586">
    <property type="entry name" value="TNF receptor-like"/>
    <property type="match status" value="2"/>
</dbReference>
<dbReference type="PROSITE" id="PS00652">
    <property type="entry name" value="TNFR_NGFR_1"/>
    <property type="match status" value="1"/>
</dbReference>
<dbReference type="CTD" id="23495"/>
<dbReference type="GO" id="GO:0002244">
    <property type="term" value="P:hematopoietic progenitor cell differentiation"/>
    <property type="evidence" value="ECO:0000318"/>
    <property type="project" value="GO_Central"/>
</dbReference>
<protein>
    <recommendedName>
        <fullName evidence="3">TNFR-Cys domain-containing protein</fullName>
    </recommendedName>
</protein>
<keyword evidence="5" id="KW-1185">Reference proteome</keyword>
<dbReference type="InParanoid" id="H9G551"/>
<evidence type="ECO:0000313" key="4">
    <source>
        <dbReference type="Ensembl" id="ENSACAP00000001368.3"/>
    </source>
</evidence>
<dbReference type="PANTHER" id="PTHR15511">
    <property type="entry name" value="TUMOR NECROSIS FACTOR RECEPTOR SUPERFAMILY MEMBER 13B"/>
    <property type="match status" value="1"/>
</dbReference>
<dbReference type="Bgee" id="ENSACAG00000001475">
    <property type="expression patterns" value="Expressed in adrenal gland and 6 other cell types or tissues"/>
</dbReference>
<dbReference type="GO" id="GO:0030889">
    <property type="term" value="P:negative regulation of B cell proliferation"/>
    <property type="evidence" value="ECO:0000318"/>
    <property type="project" value="GO_Central"/>
</dbReference>
<dbReference type="AlphaFoldDB" id="H9G551"/>
<dbReference type="GO" id="GO:0005886">
    <property type="term" value="C:plasma membrane"/>
    <property type="evidence" value="ECO:0007669"/>
    <property type="project" value="InterPro"/>
</dbReference>
<dbReference type="InterPro" id="IPR015384">
    <property type="entry name" value="TACI_Cys-rich-dom"/>
</dbReference>
<dbReference type="STRING" id="28377.ENSACAP00000001368"/>
<dbReference type="PANTHER" id="PTHR15511:SF2">
    <property type="entry name" value="TUMOR NECROSIS FACTOR RECEPTOR SUPERFAMILY MEMBER 13B"/>
    <property type="match status" value="1"/>
</dbReference>
<dbReference type="InterPro" id="IPR022317">
    <property type="entry name" value="TNFR_13B"/>
</dbReference>
<dbReference type="eggNOG" id="ENOG502SANG">
    <property type="taxonomic scope" value="Eukaryota"/>
</dbReference>
<keyword evidence="2" id="KW-0812">Transmembrane</keyword>
<accession>H9G551</accession>
<proteinExistence type="predicted"/>
<organism evidence="4 5">
    <name type="scientific">Anolis carolinensis</name>
    <name type="common">Green anole</name>
    <name type="synonym">American chameleon</name>
    <dbReference type="NCBI Taxonomy" id="28377"/>
    <lineage>
        <taxon>Eukaryota</taxon>
        <taxon>Metazoa</taxon>
        <taxon>Chordata</taxon>
        <taxon>Craniata</taxon>
        <taxon>Vertebrata</taxon>
        <taxon>Euteleostomi</taxon>
        <taxon>Lepidosauria</taxon>
        <taxon>Squamata</taxon>
        <taxon>Bifurcata</taxon>
        <taxon>Unidentata</taxon>
        <taxon>Episquamata</taxon>
        <taxon>Toxicofera</taxon>
        <taxon>Iguania</taxon>
        <taxon>Dactyloidae</taxon>
        <taxon>Anolis</taxon>
    </lineage>
</organism>
<keyword evidence="2" id="KW-0472">Membrane</keyword>
<dbReference type="Pfam" id="PF09305">
    <property type="entry name" value="TACI-CRD2"/>
    <property type="match status" value="1"/>
</dbReference>
<dbReference type="InterPro" id="IPR001368">
    <property type="entry name" value="TNFR/NGFR_Cys_rich_reg"/>
</dbReference>
<name>H9G551_ANOCA</name>
<keyword evidence="2" id="KW-1133">Transmembrane helix</keyword>
<dbReference type="PRINTS" id="PR01963">
    <property type="entry name" value="TNFACTORR13B"/>
</dbReference>
<dbReference type="Ensembl" id="ENSACAT00000001401.3">
    <property type="protein sequence ID" value="ENSACAP00000001368.3"/>
    <property type="gene ID" value="ENSACAG00000001475.3"/>
</dbReference>
<evidence type="ECO:0000256" key="1">
    <source>
        <dbReference type="SAM" id="MobiDB-lite"/>
    </source>
</evidence>
<feature type="domain" description="TNFR-Cys" evidence="3">
    <location>
        <begin position="9"/>
        <end position="46"/>
    </location>
</feature>
<dbReference type="Proteomes" id="UP000001646">
    <property type="component" value="Unplaced"/>
</dbReference>
<gene>
    <name evidence="4" type="primary">tnfrsf13b</name>
</gene>
<reference evidence="4" key="3">
    <citation type="submission" date="2025-09" db="UniProtKB">
        <authorList>
            <consortium name="Ensembl"/>
        </authorList>
    </citation>
    <scope>IDENTIFICATION</scope>
</reference>
<dbReference type="GO" id="GO:0001782">
    <property type="term" value="P:B cell homeostasis"/>
    <property type="evidence" value="ECO:0000318"/>
    <property type="project" value="GO_Central"/>
</dbReference>
<sequence length="240" mass="25965">MGLQRSMPCPKGQFWDRLLEKCMSCGLACHPPKFKGCADFCRSMDCSKRVGFYYDKLLRDCIDCSGVCGQHPKECDPSCQRAWPSPGTSRVAEQDAPAPTMPGPSALRGPPCQVLPICDPGMFVYIGLGLCLCTLLFVLLMWVHFRKRGEEAAGHKEGEHPKDCLMEEGSLRGGSSDSQTPEPIETCGFCFPEVSPAIQETKACSKACQTGAAVTGALPTPEDGHFPIICCPSQEKVPTA</sequence>
<reference evidence="4" key="1">
    <citation type="submission" date="2009-12" db="EMBL/GenBank/DDBJ databases">
        <title>The Genome Sequence of Anolis carolinensis (Green Anole Lizard).</title>
        <authorList>
            <consortium name="The Genome Sequencing Platform"/>
            <person name="Di Palma F."/>
            <person name="Alfoldi J."/>
            <person name="Heiman D."/>
            <person name="Young S."/>
            <person name="Grabherr M."/>
            <person name="Johnson J."/>
            <person name="Lander E.S."/>
            <person name="Lindblad-Toh K."/>
        </authorList>
    </citation>
    <scope>NUCLEOTIDE SEQUENCE [LARGE SCALE GENOMIC DNA]</scope>
    <source>
        <strain evidence="4">JBL SC #1</strain>
    </source>
</reference>
<dbReference type="KEGG" id="acs:100560990"/>
<dbReference type="OrthoDB" id="9934669at2759"/>